<reference evidence="2" key="1">
    <citation type="journal article" date="2014" name="Front. Microbiol.">
        <title>High frequency of phylogenetically diverse reductive dehalogenase-homologous genes in deep subseafloor sedimentary metagenomes.</title>
        <authorList>
            <person name="Kawai M."/>
            <person name="Futagami T."/>
            <person name="Toyoda A."/>
            <person name="Takaki Y."/>
            <person name="Nishi S."/>
            <person name="Hori S."/>
            <person name="Arai W."/>
            <person name="Tsubouchi T."/>
            <person name="Morono Y."/>
            <person name="Uchiyama I."/>
            <person name="Ito T."/>
            <person name="Fujiyama A."/>
            <person name="Inagaki F."/>
            <person name="Takami H."/>
        </authorList>
    </citation>
    <scope>NUCLEOTIDE SEQUENCE</scope>
    <source>
        <strain evidence="2">Expedition CK06-06</strain>
    </source>
</reference>
<keyword evidence="1" id="KW-0472">Membrane</keyword>
<accession>X0TW11</accession>
<sequence length="76" mass="8312">MKLNTVSSMVARLFFAGAGALLILAIGERIANSLGYTVVREAFTASRLIELAVILVIFVIALLLRQIREELKQGTH</sequence>
<dbReference type="AlphaFoldDB" id="X0TW11"/>
<name>X0TW11_9ZZZZ</name>
<gene>
    <name evidence="2" type="ORF">S01H1_30408</name>
</gene>
<dbReference type="EMBL" id="BARS01018712">
    <property type="protein sequence ID" value="GAF97434.1"/>
    <property type="molecule type" value="Genomic_DNA"/>
</dbReference>
<proteinExistence type="predicted"/>
<evidence type="ECO:0000256" key="1">
    <source>
        <dbReference type="SAM" id="Phobius"/>
    </source>
</evidence>
<feature type="transmembrane region" description="Helical" evidence="1">
    <location>
        <begin position="45"/>
        <end position="64"/>
    </location>
</feature>
<comment type="caution">
    <text evidence="2">The sequence shown here is derived from an EMBL/GenBank/DDBJ whole genome shotgun (WGS) entry which is preliminary data.</text>
</comment>
<evidence type="ECO:0000313" key="2">
    <source>
        <dbReference type="EMBL" id="GAF97434.1"/>
    </source>
</evidence>
<keyword evidence="1" id="KW-1133">Transmembrane helix</keyword>
<keyword evidence="1" id="KW-0812">Transmembrane</keyword>
<organism evidence="2">
    <name type="scientific">marine sediment metagenome</name>
    <dbReference type="NCBI Taxonomy" id="412755"/>
    <lineage>
        <taxon>unclassified sequences</taxon>
        <taxon>metagenomes</taxon>
        <taxon>ecological metagenomes</taxon>
    </lineage>
</organism>
<protein>
    <submittedName>
        <fullName evidence="2">Uncharacterized protein</fullName>
    </submittedName>
</protein>